<sequence length="170" mass="18825">MAESGICFGCTWAFFTFFSCSCVLFVHFIGGSIILVQYNDLETACEFLWEYCVVAVVFTGLIGFGAFWESVKASDQIIGIERKKEKVLIITLIGLVLFIWGIIIKVKITAECVNMYQSNGPQVYPLFQVSLGFIFAIFILGVMFMCYVIRGRVCGNSSKSTVAPLDGVSV</sequence>
<name>A0A3G5ABD6_9VIRU</name>
<reference evidence="2" key="1">
    <citation type="submission" date="2018-10" db="EMBL/GenBank/DDBJ databases">
        <title>Hidden diversity of soil giant viruses.</title>
        <authorList>
            <person name="Schulz F."/>
            <person name="Alteio L."/>
            <person name="Goudeau D."/>
            <person name="Ryan E.M."/>
            <person name="Malmstrom R.R."/>
            <person name="Blanchard J."/>
            <person name="Woyke T."/>
        </authorList>
    </citation>
    <scope>NUCLEOTIDE SEQUENCE</scope>
    <source>
        <strain evidence="2">HYV1</strain>
    </source>
</reference>
<evidence type="ECO:0000256" key="1">
    <source>
        <dbReference type="SAM" id="Phobius"/>
    </source>
</evidence>
<gene>
    <name evidence="2" type="ORF">Hyperionvirus1_208</name>
</gene>
<organism evidence="2">
    <name type="scientific">Hyperionvirus sp</name>
    <dbReference type="NCBI Taxonomy" id="2487770"/>
    <lineage>
        <taxon>Viruses</taxon>
        <taxon>Varidnaviria</taxon>
        <taxon>Bamfordvirae</taxon>
        <taxon>Nucleocytoviricota</taxon>
        <taxon>Megaviricetes</taxon>
        <taxon>Imitervirales</taxon>
        <taxon>Mimiviridae</taxon>
        <taxon>Klosneuvirinae</taxon>
    </lineage>
</organism>
<dbReference type="EMBL" id="MK072383">
    <property type="protein sequence ID" value="AYV82629.1"/>
    <property type="molecule type" value="Genomic_DNA"/>
</dbReference>
<keyword evidence="1" id="KW-1133">Transmembrane helix</keyword>
<accession>A0A3G5ABD6</accession>
<proteinExistence type="predicted"/>
<feature type="transmembrane region" description="Helical" evidence="1">
    <location>
        <begin position="87"/>
        <end position="106"/>
    </location>
</feature>
<protein>
    <submittedName>
        <fullName evidence="2">Uncharacterized protein</fullName>
    </submittedName>
</protein>
<feature type="transmembrane region" description="Helical" evidence="1">
    <location>
        <begin position="12"/>
        <end position="36"/>
    </location>
</feature>
<feature type="transmembrane region" description="Helical" evidence="1">
    <location>
        <begin position="48"/>
        <end position="67"/>
    </location>
</feature>
<keyword evidence="1" id="KW-0812">Transmembrane</keyword>
<evidence type="ECO:0000313" key="2">
    <source>
        <dbReference type="EMBL" id="AYV82629.1"/>
    </source>
</evidence>
<keyword evidence="1" id="KW-0472">Membrane</keyword>
<feature type="transmembrane region" description="Helical" evidence="1">
    <location>
        <begin position="126"/>
        <end position="149"/>
    </location>
</feature>